<reference evidence="2" key="1">
    <citation type="submission" date="2016-11" db="UniProtKB">
        <authorList>
            <consortium name="WormBaseParasite"/>
        </authorList>
    </citation>
    <scope>IDENTIFICATION</scope>
</reference>
<dbReference type="AlphaFoldDB" id="A0A1I8FJ29"/>
<evidence type="ECO:0000313" key="1">
    <source>
        <dbReference type="Proteomes" id="UP000095280"/>
    </source>
</evidence>
<dbReference type="WBParaSite" id="maker-unitig_37042-snap-gene-0.3-mRNA-1">
    <property type="protein sequence ID" value="maker-unitig_37042-snap-gene-0.3-mRNA-1"/>
    <property type="gene ID" value="maker-unitig_37042-snap-gene-0.3"/>
</dbReference>
<protein>
    <submittedName>
        <fullName evidence="2">Uncharacterized protein</fullName>
    </submittedName>
</protein>
<proteinExistence type="predicted"/>
<keyword evidence="1" id="KW-1185">Reference proteome</keyword>
<organism evidence="1 2">
    <name type="scientific">Macrostomum lignano</name>
    <dbReference type="NCBI Taxonomy" id="282301"/>
    <lineage>
        <taxon>Eukaryota</taxon>
        <taxon>Metazoa</taxon>
        <taxon>Spiralia</taxon>
        <taxon>Lophotrochozoa</taxon>
        <taxon>Platyhelminthes</taxon>
        <taxon>Rhabditophora</taxon>
        <taxon>Macrostomorpha</taxon>
        <taxon>Macrostomida</taxon>
        <taxon>Macrostomidae</taxon>
        <taxon>Macrostomum</taxon>
    </lineage>
</organism>
<evidence type="ECO:0000313" key="2">
    <source>
        <dbReference type="WBParaSite" id="maker-unitig_37042-snap-gene-0.3-mRNA-1"/>
    </source>
</evidence>
<accession>A0A1I8FJ29</accession>
<dbReference type="Proteomes" id="UP000095280">
    <property type="component" value="Unplaced"/>
</dbReference>
<name>A0A1I8FJ29_9PLAT</name>
<sequence length="266" mass="30093">MSPPRAPSVLRRSPASCCRAPRPLHLSVSKFKAAALCPRLSRAAPEPQNFRRFDWLRRCACSSRPRLATCFQLQPGQFNEQPVSVVTMANSRARAELAPWLEQWALRVVIDSATVCRVSRQDAPFSDNVSHDLFVVTMERFGTTCSGQPSRYSRPVQVLRRAFNASSNSSPRFYLLCWGLPSTRQLPPRFYFNGNRARGGHLDGDGGGRRVSATPISQCLHLEASRKFELLCAGQHLMFWPEHFECSRRQRVCAVLDSWCHARFEA</sequence>